<keyword evidence="12" id="KW-0175">Coiled coil</keyword>
<keyword evidence="13" id="KW-1185">Reference proteome</keyword>
<comment type="similarity">
    <text evidence="4 11">Belongs to the OST1 family.</text>
</comment>
<evidence type="ECO:0000256" key="10">
    <source>
        <dbReference type="ARBA" id="ARBA00023136"/>
    </source>
</evidence>
<feature type="transmembrane region" description="Helical" evidence="11">
    <location>
        <begin position="437"/>
        <end position="456"/>
    </location>
</feature>
<proteinExistence type="inferred from homology"/>
<evidence type="ECO:0000256" key="7">
    <source>
        <dbReference type="ARBA" id="ARBA00022729"/>
    </source>
</evidence>
<dbReference type="Proteomes" id="UP000694865">
    <property type="component" value="Unplaced"/>
</dbReference>
<dbReference type="PANTHER" id="PTHR21049:SF0">
    <property type="entry name" value="DOLICHYL-DIPHOSPHOOLIGOSACCHARIDE--PROTEIN GLYCOSYLTRANSFERASE SUBUNIT 1"/>
    <property type="match status" value="1"/>
</dbReference>
<feature type="chain" id="PRO_5045006690" description="Dolichyl-diphosphooligosaccharide--protein glycosyltransferase subunit 1" evidence="11">
    <location>
        <begin position="21"/>
        <end position="606"/>
    </location>
</feature>
<evidence type="ECO:0000313" key="13">
    <source>
        <dbReference type="Proteomes" id="UP000694865"/>
    </source>
</evidence>
<protein>
    <recommendedName>
        <fullName evidence="5 11">Dolichyl-diphosphooligosaccharide--protein glycosyltransferase subunit 1</fullName>
    </recommendedName>
</protein>
<keyword evidence="6 11" id="KW-0812">Transmembrane</keyword>
<keyword evidence="9 11" id="KW-1133">Transmembrane helix</keyword>
<dbReference type="Pfam" id="PF04597">
    <property type="entry name" value="Ribophorin_I"/>
    <property type="match status" value="1"/>
</dbReference>
<evidence type="ECO:0000256" key="12">
    <source>
        <dbReference type="SAM" id="Coils"/>
    </source>
</evidence>
<evidence type="ECO:0000256" key="8">
    <source>
        <dbReference type="ARBA" id="ARBA00022824"/>
    </source>
</evidence>
<evidence type="ECO:0000256" key="1">
    <source>
        <dbReference type="ARBA" id="ARBA00002791"/>
    </source>
</evidence>
<evidence type="ECO:0000256" key="2">
    <source>
        <dbReference type="ARBA" id="ARBA00004115"/>
    </source>
</evidence>
<keyword evidence="8 11" id="KW-0256">Endoplasmic reticulum</keyword>
<dbReference type="InterPro" id="IPR007676">
    <property type="entry name" value="Ribophorin_I"/>
</dbReference>
<gene>
    <name evidence="14" type="primary">RPN1</name>
</gene>
<feature type="signal peptide" evidence="11">
    <location>
        <begin position="1"/>
        <end position="20"/>
    </location>
</feature>
<dbReference type="RefSeq" id="XP_002740264.1">
    <property type="nucleotide sequence ID" value="XM_002740218.2"/>
</dbReference>
<evidence type="ECO:0000256" key="5">
    <source>
        <dbReference type="ARBA" id="ARBA00017611"/>
    </source>
</evidence>
<comment type="subcellular location">
    <subcellularLocation>
        <location evidence="2 11">Endoplasmic reticulum membrane</location>
        <topology evidence="2 11">Single-pass type I membrane protein</topology>
    </subcellularLocation>
</comment>
<name>A0ABM0GYL0_SACKO</name>
<evidence type="ECO:0000313" key="14">
    <source>
        <dbReference type="RefSeq" id="XP_002740264.1"/>
    </source>
</evidence>
<keyword evidence="7 11" id="KW-0732">Signal</keyword>
<evidence type="ECO:0000256" key="4">
    <source>
        <dbReference type="ARBA" id="ARBA00008905"/>
    </source>
</evidence>
<reference evidence="14" key="1">
    <citation type="submission" date="2025-08" db="UniProtKB">
        <authorList>
            <consortium name="RefSeq"/>
        </authorList>
    </citation>
    <scope>IDENTIFICATION</scope>
    <source>
        <tissue evidence="14">Testes</tissue>
    </source>
</reference>
<keyword evidence="10 11" id="KW-0472">Membrane</keyword>
<feature type="coiled-coil region" evidence="12">
    <location>
        <begin position="531"/>
        <end position="568"/>
    </location>
</feature>
<accession>A0ABM0GYL0</accession>
<evidence type="ECO:0000256" key="9">
    <source>
        <dbReference type="ARBA" id="ARBA00022989"/>
    </source>
</evidence>
<comment type="subunit">
    <text evidence="11">Component of the oligosaccharyltransferase (OST) complex.</text>
</comment>
<dbReference type="GeneID" id="100375047"/>
<comment type="pathway">
    <text evidence="3 11">Protein modification; protein glycosylation.</text>
</comment>
<comment type="function">
    <text evidence="1 11">Subunit of the oligosaccharyl transferase (OST) complex that catalyzes the initial transfer of a defined glycan (Glc(3)Man(9)GlcNAc(2) in eukaryotes) from the lipid carrier dolichol-pyrophosphate to an asparagine residue within an Asn-X-Ser/Thr consensus motif in nascent polypeptide chains, the first step in protein N-glycosylation. N-glycosylation occurs cotranslationally and the complex associates with the Sec61 complex at the channel-forming translocon complex that mediates protein translocation across the endoplasmic reticulum (ER). All subunits are required for a maximal enzyme activity.</text>
</comment>
<sequence>MYRTFLQLTVCICLLSLSTSAKQGSVNNDLIIMKAERTLDMASQLVKQTTAINLINNANAPVKSFLLATEPLLANNLAFVGATIKSDDETEHLDVEAVKVAGHSDIQFYSVSLEDPLGAGQSLDVNVEEIFTHVLRAFPSQISQDEKQLVEFTSNYYFYSPYPVSEQTTNVKLSSSNVESYSKLSPVSASDDTITYGPYERIRPFSKGKDNLKVHYENNSPFLTVTQLERVIEISHWGNIAVEETLDIRHTGAKLKGSFSRYDYQRTQDGFSSIKSFKTILPASARDVYYRDEIGNISTSHLNEQDEFIEVELRPRFPLFGGWKSHYYIGYNVPTYEYLFNSGDAYVLQMRFLDHIFDDQVVDELTVKIILPEGCKDIEFRPPYSVRQDSIQRHYTYLDTMGRPVLVAHKSNLVEPHIQDFELHYTFQKILLLQEPLLVVGAFYLLFLVVIIYVRLDFTISKDPATESRLRIAGLIEQVLKSEDKRFNLYHSYDEAINKFKSSKNSSALNDAKKKLDQEFRGFTTNINAYLSSLKQEVTDASDKVAEIQKLEAQMKELVAQAVQHAEKIVSGKFSKSQYVEAEKQNMAAREAVGNKLGAIINALQQ</sequence>
<evidence type="ECO:0000256" key="6">
    <source>
        <dbReference type="ARBA" id="ARBA00022692"/>
    </source>
</evidence>
<evidence type="ECO:0000256" key="11">
    <source>
        <dbReference type="RuleBase" id="RU361143"/>
    </source>
</evidence>
<organism evidence="13 14">
    <name type="scientific">Saccoglossus kowalevskii</name>
    <name type="common">Acorn worm</name>
    <dbReference type="NCBI Taxonomy" id="10224"/>
    <lineage>
        <taxon>Eukaryota</taxon>
        <taxon>Metazoa</taxon>
        <taxon>Hemichordata</taxon>
        <taxon>Enteropneusta</taxon>
        <taxon>Harrimaniidae</taxon>
        <taxon>Saccoglossus</taxon>
    </lineage>
</organism>
<evidence type="ECO:0000256" key="3">
    <source>
        <dbReference type="ARBA" id="ARBA00004922"/>
    </source>
</evidence>
<dbReference type="PANTHER" id="PTHR21049">
    <property type="entry name" value="RIBOPHORIN I"/>
    <property type="match status" value="1"/>
</dbReference>